<dbReference type="InterPro" id="IPR050469">
    <property type="entry name" value="Diguanylate_Cyclase"/>
</dbReference>
<dbReference type="Gene3D" id="3.30.70.270">
    <property type="match status" value="1"/>
</dbReference>
<dbReference type="SUPFAM" id="SSF55073">
    <property type="entry name" value="Nucleotide cyclase"/>
    <property type="match status" value="1"/>
</dbReference>
<dbReference type="PANTHER" id="PTHR45138:SF9">
    <property type="entry name" value="DIGUANYLATE CYCLASE DGCM-RELATED"/>
    <property type="match status" value="1"/>
</dbReference>
<dbReference type="Gene3D" id="3.30.450.40">
    <property type="match status" value="1"/>
</dbReference>
<evidence type="ECO:0000313" key="3">
    <source>
        <dbReference type="Proteomes" id="UP000615026"/>
    </source>
</evidence>
<dbReference type="FunFam" id="3.30.70.270:FF:000001">
    <property type="entry name" value="Diguanylate cyclase domain protein"/>
    <property type="match status" value="1"/>
</dbReference>
<organism evidence="2 3">
    <name type="scientific">Leptolyngbya cf. ectocarpi LEGE 11479</name>
    <dbReference type="NCBI Taxonomy" id="1828722"/>
    <lineage>
        <taxon>Bacteria</taxon>
        <taxon>Bacillati</taxon>
        <taxon>Cyanobacteriota</taxon>
        <taxon>Cyanophyceae</taxon>
        <taxon>Leptolyngbyales</taxon>
        <taxon>Leptolyngbyaceae</taxon>
        <taxon>Leptolyngbya group</taxon>
        <taxon>Leptolyngbya</taxon>
    </lineage>
</organism>
<dbReference type="InterPro" id="IPR029787">
    <property type="entry name" value="Nucleotide_cyclase"/>
</dbReference>
<comment type="caution">
    <text evidence="2">The sequence shown here is derived from an EMBL/GenBank/DDBJ whole genome shotgun (WGS) entry which is preliminary data.</text>
</comment>
<dbReference type="CDD" id="cd01949">
    <property type="entry name" value="GGDEF"/>
    <property type="match status" value="1"/>
</dbReference>
<dbReference type="Pfam" id="PF00990">
    <property type="entry name" value="GGDEF"/>
    <property type="match status" value="1"/>
</dbReference>
<dbReference type="PANTHER" id="PTHR45138">
    <property type="entry name" value="REGULATORY COMPONENTS OF SENSORY TRANSDUCTION SYSTEM"/>
    <property type="match status" value="1"/>
</dbReference>
<accession>A0A929FB95</accession>
<dbReference type="GO" id="GO:0052621">
    <property type="term" value="F:diguanylate cyclase activity"/>
    <property type="evidence" value="ECO:0007669"/>
    <property type="project" value="TreeGrafter"/>
</dbReference>
<keyword evidence="3" id="KW-1185">Reference proteome</keyword>
<dbReference type="AlphaFoldDB" id="A0A929FB95"/>
<dbReference type="GO" id="GO:0043709">
    <property type="term" value="P:cell adhesion involved in single-species biofilm formation"/>
    <property type="evidence" value="ECO:0007669"/>
    <property type="project" value="TreeGrafter"/>
</dbReference>
<dbReference type="InterPro" id="IPR043128">
    <property type="entry name" value="Rev_trsase/Diguanyl_cyclase"/>
</dbReference>
<evidence type="ECO:0000313" key="2">
    <source>
        <dbReference type="EMBL" id="MBE9068814.1"/>
    </source>
</evidence>
<dbReference type="EMBL" id="JADEXP010000204">
    <property type="protein sequence ID" value="MBE9068814.1"/>
    <property type="molecule type" value="Genomic_DNA"/>
</dbReference>
<dbReference type="GO" id="GO:1902201">
    <property type="term" value="P:negative regulation of bacterial-type flagellum-dependent cell motility"/>
    <property type="evidence" value="ECO:0007669"/>
    <property type="project" value="TreeGrafter"/>
</dbReference>
<evidence type="ECO:0000259" key="1">
    <source>
        <dbReference type="PROSITE" id="PS50887"/>
    </source>
</evidence>
<dbReference type="InterPro" id="IPR003018">
    <property type="entry name" value="GAF"/>
</dbReference>
<sequence length="445" mass="50448">MYRISSSHKLTRLQALFAWLKSSVCLEQRWSKSWGAFTTHIAQFNPNFEPAPRMACFPDSEDDLGNLQQQLQNHICLRETIRRIRRRLAANDVYQTVVHELMDFFHADWIFLLENGPYCWQPVTQVLHLLSADHSTVLNRYLELDVVATKLDQSCPIAINQESVQKVPVDQQWLSQFPGSWLLVPIHLPQGELGDGGPWGLVAIGCKDQTNVWSLEQQDQATILVDEIAIALDHSQRYETLKQDNQDLRALALTDSLTGLANRRQFDGYFDTEWQRLAREKQPLTLILCDIDYFKRYNDYYGHPTGDMCLAQVSQVLTRCIRRPADLVARYGGEEFAVVLPNTDTAGGHSVAQFIQKELATAAIPHATSGVSDAVTLTMGIATVIPEYHLDSHDLLQAADLALYHAKQQGRDRIYVHAHYCIRSDEDTDDDQTALTQSDPMAANE</sequence>
<name>A0A929FB95_LEPEC</name>
<dbReference type="NCBIfam" id="TIGR00254">
    <property type="entry name" value="GGDEF"/>
    <property type="match status" value="1"/>
</dbReference>
<protein>
    <submittedName>
        <fullName evidence="2">Diguanylate cyclase</fullName>
    </submittedName>
</protein>
<dbReference type="InterPro" id="IPR000160">
    <property type="entry name" value="GGDEF_dom"/>
</dbReference>
<proteinExistence type="predicted"/>
<dbReference type="SMART" id="SM00065">
    <property type="entry name" value="GAF"/>
    <property type="match status" value="1"/>
</dbReference>
<dbReference type="Pfam" id="PF01590">
    <property type="entry name" value="GAF"/>
    <property type="match status" value="1"/>
</dbReference>
<dbReference type="SUPFAM" id="SSF55781">
    <property type="entry name" value="GAF domain-like"/>
    <property type="match status" value="1"/>
</dbReference>
<dbReference type="GO" id="GO:0005886">
    <property type="term" value="C:plasma membrane"/>
    <property type="evidence" value="ECO:0007669"/>
    <property type="project" value="TreeGrafter"/>
</dbReference>
<dbReference type="Proteomes" id="UP000615026">
    <property type="component" value="Unassembled WGS sequence"/>
</dbReference>
<dbReference type="RefSeq" id="WP_193994747.1">
    <property type="nucleotide sequence ID" value="NZ_JADEXP010000204.1"/>
</dbReference>
<gene>
    <name evidence="2" type="ORF">IQ260_19400</name>
</gene>
<dbReference type="PROSITE" id="PS50887">
    <property type="entry name" value="GGDEF"/>
    <property type="match status" value="1"/>
</dbReference>
<dbReference type="InterPro" id="IPR029016">
    <property type="entry name" value="GAF-like_dom_sf"/>
</dbReference>
<dbReference type="SMART" id="SM00267">
    <property type="entry name" value="GGDEF"/>
    <property type="match status" value="1"/>
</dbReference>
<reference evidence="2" key="1">
    <citation type="submission" date="2020-10" db="EMBL/GenBank/DDBJ databases">
        <authorList>
            <person name="Castelo-Branco R."/>
            <person name="Eusebio N."/>
            <person name="Adriana R."/>
            <person name="Vieira A."/>
            <person name="Brugerolle De Fraissinette N."/>
            <person name="Rezende De Castro R."/>
            <person name="Schneider M.P."/>
            <person name="Vasconcelos V."/>
            <person name="Leao P.N."/>
        </authorList>
    </citation>
    <scope>NUCLEOTIDE SEQUENCE</scope>
    <source>
        <strain evidence="2">LEGE 11479</strain>
    </source>
</reference>
<feature type="domain" description="GGDEF" evidence="1">
    <location>
        <begin position="282"/>
        <end position="419"/>
    </location>
</feature>